<keyword evidence="6 11" id="KW-0378">Hydrolase</keyword>
<dbReference type="Gene3D" id="3.60.40.10">
    <property type="entry name" value="PPM-type phosphatase domain"/>
    <property type="match status" value="1"/>
</dbReference>
<name>A0A9P4WDM6_CURKU</name>
<evidence type="ECO:0000256" key="6">
    <source>
        <dbReference type="ARBA" id="ARBA00022801"/>
    </source>
</evidence>
<comment type="caution">
    <text evidence="14">The sequence shown here is derived from an EMBL/GenBank/DDBJ whole genome shotgun (WGS) entry which is preliminary data.</text>
</comment>
<dbReference type="AlphaFoldDB" id="A0A9P4WDM6"/>
<comment type="cofactor">
    <cofactor evidence="1">
        <name>Mn(2+)</name>
        <dbReference type="ChEBI" id="CHEBI:29035"/>
    </cofactor>
</comment>
<comment type="similarity">
    <text evidence="3 11">Belongs to the PP2C family.</text>
</comment>
<evidence type="ECO:0000256" key="2">
    <source>
        <dbReference type="ARBA" id="ARBA00001946"/>
    </source>
</evidence>
<dbReference type="PROSITE" id="PS01032">
    <property type="entry name" value="PPM_1"/>
    <property type="match status" value="1"/>
</dbReference>
<evidence type="ECO:0000313" key="14">
    <source>
        <dbReference type="EMBL" id="KAF3007673.1"/>
    </source>
</evidence>
<evidence type="ECO:0000313" key="15">
    <source>
        <dbReference type="Proteomes" id="UP000801428"/>
    </source>
</evidence>
<comment type="cofactor">
    <cofactor evidence="2">
        <name>Mg(2+)</name>
        <dbReference type="ChEBI" id="CHEBI:18420"/>
    </cofactor>
</comment>
<evidence type="ECO:0000256" key="8">
    <source>
        <dbReference type="ARBA" id="ARBA00023211"/>
    </source>
</evidence>
<organism evidence="14 15">
    <name type="scientific">Curvularia kusanoi</name>
    <name type="common">Cochliobolus kusanoi</name>
    <dbReference type="NCBI Taxonomy" id="90978"/>
    <lineage>
        <taxon>Eukaryota</taxon>
        <taxon>Fungi</taxon>
        <taxon>Dikarya</taxon>
        <taxon>Ascomycota</taxon>
        <taxon>Pezizomycotina</taxon>
        <taxon>Dothideomycetes</taxon>
        <taxon>Pleosporomycetidae</taxon>
        <taxon>Pleosporales</taxon>
        <taxon>Pleosporineae</taxon>
        <taxon>Pleosporaceae</taxon>
        <taxon>Curvularia</taxon>
    </lineage>
</organism>
<evidence type="ECO:0000256" key="5">
    <source>
        <dbReference type="ARBA" id="ARBA00022723"/>
    </source>
</evidence>
<feature type="compositionally biased region" description="Basic and acidic residues" evidence="12">
    <location>
        <begin position="384"/>
        <end position="401"/>
    </location>
</feature>
<dbReference type="Pfam" id="PF00481">
    <property type="entry name" value="PP2C"/>
    <property type="match status" value="1"/>
</dbReference>
<dbReference type="SUPFAM" id="SSF81606">
    <property type="entry name" value="PP2C-like"/>
    <property type="match status" value="1"/>
</dbReference>
<gene>
    <name evidence="14" type="primary">PTC2</name>
    <name evidence="14" type="ORF">E8E13_009113</name>
</gene>
<reference evidence="14" key="1">
    <citation type="submission" date="2019-04" db="EMBL/GenBank/DDBJ databases">
        <title>Sequencing of skin fungus with MAO and IRED activity.</title>
        <authorList>
            <person name="Marsaioli A.J."/>
            <person name="Bonatto J.M.C."/>
            <person name="Reis Junior O."/>
        </authorList>
    </citation>
    <scope>NUCLEOTIDE SEQUENCE</scope>
    <source>
        <strain evidence="14">30M1</strain>
    </source>
</reference>
<dbReference type="PANTHER" id="PTHR13832">
    <property type="entry name" value="PROTEIN PHOSPHATASE 2C"/>
    <property type="match status" value="1"/>
</dbReference>
<sequence length="436" mass="47282">MGQTLSEPVVDKKSESGDDDRFIFGTSSMQGWRISMEDAHACILDLQATVEGKPTEQDKRLAFFGVYDGHGGDKVAIYTGEHLHEIVAKQEAFKEGDLKKALQDGFLATDRAILSDPRYEEEVSGCTASVGILSKDKIYVANSGDSRTVLGVKGRAKPLSFDHKPQNEAEKARIQAAGGFVDFGRVNGNLALSRAIGDFEFKKSADLPPEQQIVTAFPDVEIHEINADDEFLVVACDGIWDVQSSQAVIEFVRRGIVAKQDLAAICENMMDNCLASNSDTGGVGCDNMTITIIGLLQGRTKEQWYEDIAKRVANGEGPSEFRGPGVHHNIDDSPDENDMDLDHRFRPSSGTGGRIILLGDGTEIETDGADNGIMFATDDEEKDLDSQVDKFGKDENAKREGTPGPVEVVESPSSVATEKSVDKDTTSKLDTPASEK</sequence>
<dbReference type="CDD" id="cd00143">
    <property type="entry name" value="PP2Cc"/>
    <property type="match status" value="1"/>
</dbReference>
<dbReference type="GO" id="GO:0046872">
    <property type="term" value="F:metal ion binding"/>
    <property type="evidence" value="ECO:0007669"/>
    <property type="project" value="UniProtKB-KW"/>
</dbReference>
<feature type="compositionally biased region" description="Basic and acidic residues" evidence="12">
    <location>
        <begin position="419"/>
        <end position="436"/>
    </location>
</feature>
<comment type="catalytic activity">
    <reaction evidence="9">
        <text>O-phospho-L-threonyl-[protein] + H2O = L-threonyl-[protein] + phosphate</text>
        <dbReference type="Rhea" id="RHEA:47004"/>
        <dbReference type="Rhea" id="RHEA-COMP:11060"/>
        <dbReference type="Rhea" id="RHEA-COMP:11605"/>
        <dbReference type="ChEBI" id="CHEBI:15377"/>
        <dbReference type="ChEBI" id="CHEBI:30013"/>
        <dbReference type="ChEBI" id="CHEBI:43474"/>
        <dbReference type="ChEBI" id="CHEBI:61977"/>
        <dbReference type="EC" id="3.1.3.16"/>
    </reaction>
    <physiologicalReaction direction="left-to-right" evidence="9">
        <dbReference type="Rhea" id="RHEA:47005"/>
    </physiologicalReaction>
</comment>
<dbReference type="SMART" id="SM00332">
    <property type="entry name" value="PP2Cc"/>
    <property type="match status" value="1"/>
</dbReference>
<evidence type="ECO:0000256" key="7">
    <source>
        <dbReference type="ARBA" id="ARBA00022912"/>
    </source>
</evidence>
<feature type="domain" description="PPM-type phosphatase" evidence="13">
    <location>
        <begin position="23"/>
        <end position="295"/>
    </location>
</feature>
<feature type="region of interest" description="Disordered" evidence="12">
    <location>
        <begin position="314"/>
        <end position="354"/>
    </location>
</feature>
<accession>A0A9P4WDM6</accession>
<dbReference type="EMBL" id="SWKU01000004">
    <property type="protein sequence ID" value="KAF3007673.1"/>
    <property type="molecule type" value="Genomic_DNA"/>
</dbReference>
<evidence type="ECO:0000256" key="11">
    <source>
        <dbReference type="RuleBase" id="RU003465"/>
    </source>
</evidence>
<feature type="compositionally biased region" description="Low complexity" evidence="12">
    <location>
        <begin position="402"/>
        <end position="418"/>
    </location>
</feature>
<dbReference type="PROSITE" id="PS51746">
    <property type="entry name" value="PPM_2"/>
    <property type="match status" value="1"/>
</dbReference>
<dbReference type="PANTHER" id="PTHR13832:SF565">
    <property type="entry name" value="AT28366P-RELATED"/>
    <property type="match status" value="1"/>
</dbReference>
<dbReference type="GO" id="GO:0004722">
    <property type="term" value="F:protein serine/threonine phosphatase activity"/>
    <property type="evidence" value="ECO:0007669"/>
    <property type="project" value="UniProtKB-EC"/>
</dbReference>
<dbReference type="InterPro" id="IPR036457">
    <property type="entry name" value="PPM-type-like_dom_sf"/>
</dbReference>
<dbReference type="InterPro" id="IPR000222">
    <property type="entry name" value="PP2C_BS"/>
</dbReference>
<dbReference type="EC" id="3.1.3.16" evidence="4"/>
<dbReference type="Proteomes" id="UP000801428">
    <property type="component" value="Unassembled WGS sequence"/>
</dbReference>
<keyword evidence="5" id="KW-0479">Metal-binding</keyword>
<evidence type="ECO:0000259" key="13">
    <source>
        <dbReference type="PROSITE" id="PS51746"/>
    </source>
</evidence>
<dbReference type="OrthoDB" id="10264738at2759"/>
<keyword evidence="8" id="KW-0464">Manganese</keyword>
<protein>
    <recommendedName>
        <fullName evidence="10">Protein phosphatase 2C homolog 2</fullName>
        <ecNumber evidence="4">3.1.3.16</ecNumber>
    </recommendedName>
</protein>
<proteinExistence type="inferred from homology"/>
<evidence type="ECO:0000256" key="3">
    <source>
        <dbReference type="ARBA" id="ARBA00006702"/>
    </source>
</evidence>
<evidence type="ECO:0000256" key="10">
    <source>
        <dbReference type="ARBA" id="ARBA00074087"/>
    </source>
</evidence>
<dbReference type="InterPro" id="IPR015655">
    <property type="entry name" value="PP2C"/>
</dbReference>
<keyword evidence="15" id="KW-1185">Reference proteome</keyword>
<evidence type="ECO:0000256" key="4">
    <source>
        <dbReference type="ARBA" id="ARBA00013081"/>
    </source>
</evidence>
<dbReference type="FunFam" id="3.60.40.10:FF:000016">
    <property type="entry name" value="Protein phosphatase 2C"/>
    <property type="match status" value="1"/>
</dbReference>
<evidence type="ECO:0000256" key="1">
    <source>
        <dbReference type="ARBA" id="ARBA00001936"/>
    </source>
</evidence>
<dbReference type="InterPro" id="IPR001932">
    <property type="entry name" value="PPM-type_phosphatase-like_dom"/>
</dbReference>
<feature type="region of interest" description="Disordered" evidence="12">
    <location>
        <begin position="377"/>
        <end position="436"/>
    </location>
</feature>
<keyword evidence="7 11" id="KW-0904">Protein phosphatase</keyword>
<evidence type="ECO:0000256" key="9">
    <source>
        <dbReference type="ARBA" id="ARBA00048832"/>
    </source>
</evidence>
<evidence type="ECO:0000256" key="12">
    <source>
        <dbReference type="SAM" id="MobiDB-lite"/>
    </source>
</evidence>